<feature type="signal peptide" evidence="2">
    <location>
        <begin position="1"/>
        <end position="31"/>
    </location>
</feature>
<keyword evidence="2" id="KW-0732">Signal</keyword>
<organism evidence="3 4">
    <name type="scientific">Ciceribacter ferrooxidans</name>
    <dbReference type="NCBI Taxonomy" id="2509717"/>
    <lineage>
        <taxon>Bacteria</taxon>
        <taxon>Pseudomonadati</taxon>
        <taxon>Pseudomonadota</taxon>
        <taxon>Alphaproteobacteria</taxon>
        <taxon>Hyphomicrobiales</taxon>
        <taxon>Rhizobiaceae</taxon>
        <taxon>Ciceribacter</taxon>
    </lineage>
</organism>
<keyword evidence="4" id="KW-1185">Reference proteome</keyword>
<gene>
    <name evidence="3" type="ORF">EUU22_06765</name>
</gene>
<dbReference type="OrthoDB" id="7870801at2"/>
<comment type="caution">
    <text evidence="3">The sequence shown here is derived from an EMBL/GenBank/DDBJ whole genome shotgun (WGS) entry which is preliminary data.</text>
</comment>
<reference evidence="3 4" key="1">
    <citation type="submission" date="2019-01" db="EMBL/GenBank/DDBJ databases">
        <authorList>
            <person name="Deng T."/>
        </authorList>
    </citation>
    <scope>NUCLEOTIDE SEQUENCE [LARGE SCALE GENOMIC DNA]</scope>
    <source>
        <strain evidence="3 4">F8825</strain>
    </source>
</reference>
<feature type="chain" id="PRO_5020245957" evidence="2">
    <location>
        <begin position="32"/>
        <end position="129"/>
    </location>
</feature>
<sequence>MTNIETPERKTKMRPLLLAIPLVALATSAFALPKYTSTNMTCAQVQETVRAHGAVVLTYPSERLRGHMLYGTYVSSRQFCKPNEITDRVSVPSRDLRFCRVLTCKPDRDRMREQQQRDQQPNSPTHAVP</sequence>
<proteinExistence type="predicted"/>
<dbReference type="Proteomes" id="UP000291088">
    <property type="component" value="Unassembled WGS sequence"/>
</dbReference>
<dbReference type="EMBL" id="SDVB01000170">
    <property type="protein sequence ID" value="RYC17673.1"/>
    <property type="molecule type" value="Genomic_DNA"/>
</dbReference>
<feature type="compositionally biased region" description="Basic and acidic residues" evidence="1">
    <location>
        <begin position="107"/>
        <end position="116"/>
    </location>
</feature>
<dbReference type="RefSeq" id="WP_129331257.1">
    <property type="nucleotide sequence ID" value="NZ_SDVB01000170.1"/>
</dbReference>
<name>A0A4Q2TEC2_9HYPH</name>
<feature type="region of interest" description="Disordered" evidence="1">
    <location>
        <begin position="107"/>
        <end position="129"/>
    </location>
</feature>
<accession>A0A4Q2TEC2</accession>
<dbReference type="AlphaFoldDB" id="A0A4Q2TEC2"/>
<protein>
    <submittedName>
        <fullName evidence="3">Uncharacterized protein</fullName>
    </submittedName>
</protein>
<evidence type="ECO:0000313" key="4">
    <source>
        <dbReference type="Proteomes" id="UP000291088"/>
    </source>
</evidence>
<evidence type="ECO:0000256" key="2">
    <source>
        <dbReference type="SAM" id="SignalP"/>
    </source>
</evidence>
<evidence type="ECO:0000256" key="1">
    <source>
        <dbReference type="SAM" id="MobiDB-lite"/>
    </source>
</evidence>
<evidence type="ECO:0000313" key="3">
    <source>
        <dbReference type="EMBL" id="RYC17673.1"/>
    </source>
</evidence>